<organism evidence="1 2">
    <name type="scientific">Trichonephila clavipes</name>
    <name type="common">Golden silk orbweaver</name>
    <name type="synonym">Nephila clavipes</name>
    <dbReference type="NCBI Taxonomy" id="2585209"/>
    <lineage>
        <taxon>Eukaryota</taxon>
        <taxon>Metazoa</taxon>
        <taxon>Ecdysozoa</taxon>
        <taxon>Arthropoda</taxon>
        <taxon>Chelicerata</taxon>
        <taxon>Arachnida</taxon>
        <taxon>Araneae</taxon>
        <taxon>Araneomorphae</taxon>
        <taxon>Entelegynae</taxon>
        <taxon>Araneoidea</taxon>
        <taxon>Nephilidae</taxon>
        <taxon>Trichonephila</taxon>
    </lineage>
</organism>
<evidence type="ECO:0000313" key="2">
    <source>
        <dbReference type="Proteomes" id="UP000887159"/>
    </source>
</evidence>
<keyword evidence="2" id="KW-1185">Reference proteome</keyword>
<comment type="caution">
    <text evidence="1">The sequence shown here is derived from an EMBL/GenBank/DDBJ whole genome shotgun (WGS) entry which is preliminary data.</text>
</comment>
<dbReference type="EMBL" id="BMAU01021304">
    <property type="protein sequence ID" value="GFY11061.1"/>
    <property type="molecule type" value="Genomic_DNA"/>
</dbReference>
<protein>
    <submittedName>
        <fullName evidence="1">Uncharacterized protein</fullName>
    </submittedName>
</protein>
<reference evidence="1" key="1">
    <citation type="submission" date="2020-08" db="EMBL/GenBank/DDBJ databases">
        <title>Multicomponent nature underlies the extraordinary mechanical properties of spider dragline silk.</title>
        <authorList>
            <person name="Kono N."/>
            <person name="Nakamura H."/>
            <person name="Mori M."/>
            <person name="Yoshida Y."/>
            <person name="Ohtoshi R."/>
            <person name="Malay A.D."/>
            <person name="Moran D.A.P."/>
            <person name="Tomita M."/>
            <person name="Numata K."/>
            <person name="Arakawa K."/>
        </authorList>
    </citation>
    <scope>NUCLEOTIDE SEQUENCE</scope>
</reference>
<name>A0A8X6SMI1_TRICX</name>
<proteinExistence type="predicted"/>
<accession>A0A8X6SMI1</accession>
<sequence length="76" mass="8396">MKIHRPGLNPQPHALKVCAKPTTPPNRSTTTGLLLILSTHRRDKRLNRPCPAWGLNPGPVAWKGDAHHCDHPSLLT</sequence>
<gene>
    <name evidence="1" type="ORF">TNCV_4470471</name>
</gene>
<evidence type="ECO:0000313" key="1">
    <source>
        <dbReference type="EMBL" id="GFY11061.1"/>
    </source>
</evidence>
<dbReference type="AlphaFoldDB" id="A0A8X6SMI1"/>
<dbReference type="Proteomes" id="UP000887159">
    <property type="component" value="Unassembled WGS sequence"/>
</dbReference>